<dbReference type="EMBL" id="CCKQ01009887">
    <property type="protein sequence ID" value="CDW81396.1"/>
    <property type="molecule type" value="Genomic_DNA"/>
</dbReference>
<dbReference type="Proteomes" id="UP000039865">
    <property type="component" value="Unassembled WGS sequence"/>
</dbReference>
<protein>
    <submittedName>
        <fullName evidence="1">Uncharacterized protein</fullName>
    </submittedName>
</protein>
<gene>
    <name evidence="1" type="primary">Contig190.g229</name>
    <name evidence="1" type="ORF">STYLEM_10412</name>
</gene>
<reference evidence="1 2" key="1">
    <citation type="submission" date="2014-06" db="EMBL/GenBank/DDBJ databases">
        <authorList>
            <person name="Swart Estienne"/>
        </authorList>
    </citation>
    <scope>NUCLEOTIDE SEQUENCE [LARGE SCALE GENOMIC DNA]</scope>
    <source>
        <strain evidence="1 2">130c</strain>
    </source>
</reference>
<accession>A0A078AHQ7</accession>
<name>A0A078AHQ7_STYLE</name>
<keyword evidence="2" id="KW-1185">Reference proteome</keyword>
<proteinExistence type="predicted"/>
<evidence type="ECO:0000313" key="2">
    <source>
        <dbReference type="Proteomes" id="UP000039865"/>
    </source>
</evidence>
<dbReference type="InParanoid" id="A0A078AHQ7"/>
<dbReference type="AlphaFoldDB" id="A0A078AHQ7"/>
<organism evidence="1 2">
    <name type="scientific">Stylonychia lemnae</name>
    <name type="common">Ciliate</name>
    <dbReference type="NCBI Taxonomy" id="5949"/>
    <lineage>
        <taxon>Eukaryota</taxon>
        <taxon>Sar</taxon>
        <taxon>Alveolata</taxon>
        <taxon>Ciliophora</taxon>
        <taxon>Intramacronucleata</taxon>
        <taxon>Spirotrichea</taxon>
        <taxon>Stichotrichia</taxon>
        <taxon>Sporadotrichida</taxon>
        <taxon>Oxytrichidae</taxon>
        <taxon>Stylonychinae</taxon>
        <taxon>Stylonychia</taxon>
    </lineage>
</organism>
<evidence type="ECO:0000313" key="1">
    <source>
        <dbReference type="EMBL" id="CDW81396.1"/>
    </source>
</evidence>
<sequence length="129" mass="14723">MARFQSLIELRSCSKDQLAIIYQRSLTSIRNSMQDNPTSIDSCMRIKHLLIAFTASKRYHLQATQLQLVEYSIKTSPIPTLLKAFLKFLGMKNLTVQYRLTHTQWLVSFSNMASQVLAGAQVLRAPLHP</sequence>